<dbReference type="Gene3D" id="3.50.50.60">
    <property type="entry name" value="FAD/NAD(P)-binding domain"/>
    <property type="match status" value="2"/>
</dbReference>
<feature type="domain" description="Pyridine nucleotide-disulphide oxidoreductase dimerisation" evidence="7">
    <location>
        <begin position="337"/>
        <end position="441"/>
    </location>
</feature>
<evidence type="ECO:0000256" key="4">
    <source>
        <dbReference type="PIRSR" id="PIRSR000350-2"/>
    </source>
</evidence>
<evidence type="ECO:0000256" key="6">
    <source>
        <dbReference type="PIRSR" id="PIRSR000350-4"/>
    </source>
</evidence>
<gene>
    <name evidence="9" type="ORF">SAMN03097708_00915</name>
</gene>
<dbReference type="InterPro" id="IPR036188">
    <property type="entry name" value="FAD/NAD-bd_sf"/>
</dbReference>
<keyword evidence="5" id="KW-0520">NAD</keyword>
<dbReference type="SUPFAM" id="SSF51905">
    <property type="entry name" value="FAD/NAD(P)-binding domain"/>
    <property type="match status" value="1"/>
</dbReference>
<dbReference type="Pfam" id="PF02852">
    <property type="entry name" value="Pyr_redox_dim"/>
    <property type="match status" value="1"/>
</dbReference>
<dbReference type="PANTHER" id="PTHR43014:SF2">
    <property type="entry name" value="MERCURIC REDUCTASE"/>
    <property type="match status" value="1"/>
</dbReference>
<dbReference type="PANTHER" id="PTHR43014">
    <property type="entry name" value="MERCURIC REDUCTASE"/>
    <property type="match status" value="1"/>
</dbReference>
<keyword evidence="3 5" id="KW-0274">FAD</keyword>
<dbReference type="PIRSF" id="PIRSF000350">
    <property type="entry name" value="Mercury_reductase_MerA"/>
    <property type="match status" value="1"/>
</dbReference>
<feature type="binding site" evidence="5">
    <location>
        <position position="261"/>
    </location>
    <ligand>
        <name>NAD(+)</name>
        <dbReference type="ChEBI" id="CHEBI:57540"/>
    </ligand>
</feature>
<dbReference type="Proteomes" id="UP000199648">
    <property type="component" value="Unassembled WGS sequence"/>
</dbReference>
<organism evidence="9 10">
    <name type="scientific">Thiohalomonas denitrificans</name>
    <dbReference type="NCBI Taxonomy" id="415747"/>
    <lineage>
        <taxon>Bacteria</taxon>
        <taxon>Pseudomonadati</taxon>
        <taxon>Pseudomonadota</taxon>
        <taxon>Gammaproteobacteria</taxon>
        <taxon>Thiohalomonadales</taxon>
        <taxon>Thiohalomonadaceae</taxon>
        <taxon>Thiohalomonas</taxon>
    </lineage>
</organism>
<dbReference type="OrthoDB" id="9800167at2"/>
<keyword evidence="2" id="KW-0285">Flavoprotein</keyword>
<dbReference type="Pfam" id="PF07992">
    <property type="entry name" value="Pyr_redox_2"/>
    <property type="match status" value="1"/>
</dbReference>
<dbReference type="GO" id="GO:0003955">
    <property type="term" value="F:NAD(P)H dehydrogenase (quinone) activity"/>
    <property type="evidence" value="ECO:0007669"/>
    <property type="project" value="TreeGrafter"/>
</dbReference>
<accession>A0A1G5PV97</accession>
<comment type="cofactor">
    <cofactor evidence="5">
        <name>FAD</name>
        <dbReference type="ChEBI" id="CHEBI:57692"/>
    </cofactor>
    <text evidence="5">Binds 1 FAD per subunit.</text>
</comment>
<proteinExistence type="inferred from homology"/>
<evidence type="ECO:0000313" key="10">
    <source>
        <dbReference type="Proteomes" id="UP000199648"/>
    </source>
</evidence>
<dbReference type="Gene3D" id="3.30.390.30">
    <property type="match status" value="1"/>
</dbReference>
<dbReference type="RefSeq" id="WP_092993051.1">
    <property type="nucleotide sequence ID" value="NZ_FMWD01000002.1"/>
</dbReference>
<feature type="binding site" evidence="5">
    <location>
        <position position="50"/>
    </location>
    <ligand>
        <name>FAD</name>
        <dbReference type="ChEBI" id="CHEBI:57692"/>
    </ligand>
</feature>
<reference evidence="9 10" key="1">
    <citation type="submission" date="2016-10" db="EMBL/GenBank/DDBJ databases">
        <authorList>
            <person name="de Groot N.N."/>
        </authorList>
    </citation>
    <scope>NUCLEOTIDE SEQUENCE [LARGE SCALE GENOMIC DNA]</scope>
    <source>
        <strain evidence="9 10">HLD2</strain>
    </source>
</reference>
<dbReference type="STRING" id="415747.SAMN03097708_00915"/>
<evidence type="ECO:0000256" key="1">
    <source>
        <dbReference type="ARBA" id="ARBA00007532"/>
    </source>
</evidence>
<protein>
    <submittedName>
        <fullName evidence="9">Dihydrolipoamide dehydrogenase</fullName>
    </submittedName>
</protein>
<evidence type="ECO:0000256" key="3">
    <source>
        <dbReference type="ARBA" id="ARBA00022827"/>
    </source>
</evidence>
<sequence length="452" mass="48566">MDTVDAIVIGSGQGGVPFATTLAEQGKRVVLFERERFGGNCINWGCTPSKAFLAAAHAAGRASAAGVLGVNCRVTVDFPKVMERVREIRDRFARSTQSRIEAAGVEVVEAEASFTGQGHVQGGGRSFSAPVTVIDTGSSAALPPIPGLQETPYFTNHNIWELERCPERTLIIGGGFIALEIGQGLSRLGSEVHLLLRGNRVLASESPRVSAVLEEALQRDGIVLHRRTEAKRASPLAGNRVALALNNGETLEGDALLLATGRRPNTEALHVDRAGIELDERGHVRVNDHLESTRPGVYAFGEAAGQPAFTHVSWEDHRRLLATLAGQPRRRDDRVLAYAVFTEPQVGRAGLSPEQAAAKGIAVREGYMDIGNTNRAIEWGHGLGFFQLTVDAESDRIIGATLVGYETAELVHVLLDLIETGATASQLEPLQHIHPTYGEYLPSLAQAARQPE</sequence>
<dbReference type="PRINTS" id="PR00411">
    <property type="entry name" value="PNDRDTASEI"/>
</dbReference>
<dbReference type="SUPFAM" id="SSF55424">
    <property type="entry name" value="FAD/NAD-linked reductases, dimerisation (C-terminal) domain"/>
    <property type="match status" value="1"/>
</dbReference>
<keyword evidence="5" id="KW-0547">Nucleotide-binding</keyword>
<dbReference type="InterPro" id="IPR023753">
    <property type="entry name" value="FAD/NAD-binding_dom"/>
</dbReference>
<keyword evidence="10" id="KW-1185">Reference proteome</keyword>
<dbReference type="EMBL" id="FMWD01000002">
    <property type="protein sequence ID" value="SCZ53352.1"/>
    <property type="molecule type" value="Genomic_DNA"/>
</dbReference>
<dbReference type="InterPro" id="IPR001100">
    <property type="entry name" value="Pyr_nuc-diS_OxRdtase"/>
</dbReference>
<evidence type="ECO:0000259" key="8">
    <source>
        <dbReference type="Pfam" id="PF07992"/>
    </source>
</evidence>
<feature type="binding site" evidence="5">
    <location>
        <begin position="173"/>
        <end position="180"/>
    </location>
    <ligand>
        <name>NAD(+)</name>
        <dbReference type="ChEBI" id="CHEBI:57540"/>
    </ligand>
</feature>
<name>A0A1G5PV97_9GAMM</name>
<feature type="disulfide bond" description="Redox-active" evidence="6">
    <location>
        <begin position="41"/>
        <end position="46"/>
    </location>
</feature>
<dbReference type="PRINTS" id="PR00368">
    <property type="entry name" value="FADPNR"/>
</dbReference>
<evidence type="ECO:0000259" key="7">
    <source>
        <dbReference type="Pfam" id="PF02852"/>
    </source>
</evidence>
<feature type="domain" description="FAD/NAD(P)-binding" evidence="8">
    <location>
        <begin position="5"/>
        <end position="314"/>
    </location>
</feature>
<evidence type="ECO:0000256" key="5">
    <source>
        <dbReference type="PIRSR" id="PIRSR000350-3"/>
    </source>
</evidence>
<comment type="similarity">
    <text evidence="1">Belongs to the class-I pyridine nucleotide-disulfide oxidoreductase family.</text>
</comment>
<dbReference type="InterPro" id="IPR016156">
    <property type="entry name" value="FAD/NAD-linked_Rdtase_dimer_sf"/>
</dbReference>
<feature type="binding site" evidence="5">
    <location>
        <begin position="136"/>
        <end position="138"/>
    </location>
    <ligand>
        <name>FAD</name>
        <dbReference type="ChEBI" id="CHEBI:57692"/>
    </ligand>
</feature>
<dbReference type="AlphaFoldDB" id="A0A1G5PV97"/>
<evidence type="ECO:0000313" key="9">
    <source>
        <dbReference type="EMBL" id="SCZ53352.1"/>
    </source>
</evidence>
<feature type="active site" description="Proton acceptor" evidence="4">
    <location>
        <position position="434"/>
    </location>
</feature>
<dbReference type="InterPro" id="IPR004099">
    <property type="entry name" value="Pyr_nucl-diS_OxRdtase_dimer"/>
</dbReference>
<evidence type="ECO:0000256" key="2">
    <source>
        <dbReference type="ARBA" id="ARBA00022630"/>
    </source>
</evidence>
<dbReference type="GO" id="GO:0050660">
    <property type="term" value="F:flavin adenine dinucleotide binding"/>
    <property type="evidence" value="ECO:0007669"/>
    <property type="project" value="TreeGrafter"/>
</dbReference>